<comment type="similarity">
    <text evidence="2">Belongs to the IFT46 family.</text>
</comment>
<evidence type="ECO:0000256" key="3">
    <source>
        <dbReference type="ARBA" id="ARBA00017206"/>
    </source>
</evidence>
<protein>
    <recommendedName>
        <fullName evidence="3">Intraflagellar transport protein 46 homolog</fullName>
    </recommendedName>
</protein>
<name>T1GHN5_MEGSC</name>
<organism evidence="8 9">
    <name type="scientific">Megaselia scalaris</name>
    <name type="common">Humpbacked fly</name>
    <name type="synonym">Phora scalaris</name>
    <dbReference type="NCBI Taxonomy" id="36166"/>
    <lineage>
        <taxon>Eukaryota</taxon>
        <taxon>Metazoa</taxon>
        <taxon>Ecdysozoa</taxon>
        <taxon>Arthropoda</taxon>
        <taxon>Hexapoda</taxon>
        <taxon>Insecta</taxon>
        <taxon>Pterygota</taxon>
        <taxon>Neoptera</taxon>
        <taxon>Endopterygota</taxon>
        <taxon>Diptera</taxon>
        <taxon>Brachycera</taxon>
        <taxon>Muscomorpha</taxon>
        <taxon>Platypezoidea</taxon>
        <taxon>Phoridae</taxon>
        <taxon>Megaseliini</taxon>
        <taxon>Megaselia</taxon>
    </lineage>
</organism>
<dbReference type="InterPro" id="IPR022088">
    <property type="entry name" value="Intraflagellar_transp_cmplxB"/>
</dbReference>
<dbReference type="HOGENOM" id="CLU_1998257_0_0_1"/>
<dbReference type="GO" id="GO:0030992">
    <property type="term" value="C:intraciliary transport particle B"/>
    <property type="evidence" value="ECO:0007669"/>
    <property type="project" value="TreeGrafter"/>
</dbReference>
<dbReference type="STRING" id="36166.T1GHN5"/>
<dbReference type="AlphaFoldDB" id="T1GHN5"/>
<evidence type="ECO:0000256" key="6">
    <source>
        <dbReference type="ARBA" id="ARBA00023212"/>
    </source>
</evidence>
<keyword evidence="5" id="KW-0969">Cilium</keyword>
<dbReference type="PANTHER" id="PTHR13376:SF0">
    <property type="entry name" value="INTRAFLAGELLAR TRANSPORT PROTEIN 46 HOMOLOG"/>
    <property type="match status" value="1"/>
</dbReference>
<keyword evidence="7" id="KW-0966">Cell projection</keyword>
<evidence type="ECO:0000256" key="1">
    <source>
        <dbReference type="ARBA" id="ARBA00004120"/>
    </source>
</evidence>
<comment type="subcellular location">
    <subcellularLocation>
        <location evidence="1">Cytoplasm</location>
        <location evidence="1">Cytoskeleton</location>
        <location evidence="1">Cilium basal body</location>
    </subcellularLocation>
</comment>
<dbReference type="Pfam" id="PF12317">
    <property type="entry name" value="IFT46_B_C"/>
    <property type="match status" value="1"/>
</dbReference>
<proteinExistence type="inferred from homology"/>
<keyword evidence="6" id="KW-0206">Cytoskeleton</keyword>
<evidence type="ECO:0000256" key="7">
    <source>
        <dbReference type="ARBA" id="ARBA00023273"/>
    </source>
</evidence>
<evidence type="ECO:0000313" key="9">
    <source>
        <dbReference type="Proteomes" id="UP000015102"/>
    </source>
</evidence>
<reference evidence="9" key="1">
    <citation type="submission" date="2013-02" db="EMBL/GenBank/DDBJ databases">
        <authorList>
            <person name="Hughes D."/>
        </authorList>
    </citation>
    <scope>NUCLEOTIDE SEQUENCE</scope>
    <source>
        <strain>Durham</strain>
        <strain evidence="9">NC isolate 2 -- Noor lab</strain>
    </source>
</reference>
<keyword evidence="9" id="KW-1185">Reference proteome</keyword>
<evidence type="ECO:0000256" key="4">
    <source>
        <dbReference type="ARBA" id="ARBA00022490"/>
    </source>
</evidence>
<dbReference type="EnsemblMetazoa" id="MESCA002943-RA">
    <property type="protein sequence ID" value="MESCA002943-PA"/>
    <property type="gene ID" value="MESCA002943"/>
</dbReference>
<dbReference type="PANTHER" id="PTHR13376">
    <property type="entry name" value="INTRAFLAGELLAR TRANSPORT PROTEIN 46 HOMOLOG"/>
    <property type="match status" value="1"/>
</dbReference>
<dbReference type="EMBL" id="CAQQ02172872">
    <property type="status" value="NOT_ANNOTATED_CDS"/>
    <property type="molecule type" value="Genomic_DNA"/>
</dbReference>
<dbReference type="GO" id="GO:0060271">
    <property type="term" value="P:cilium assembly"/>
    <property type="evidence" value="ECO:0007669"/>
    <property type="project" value="TreeGrafter"/>
</dbReference>
<dbReference type="GO" id="GO:0042073">
    <property type="term" value="P:intraciliary transport"/>
    <property type="evidence" value="ECO:0007669"/>
    <property type="project" value="InterPro"/>
</dbReference>
<keyword evidence="4" id="KW-0963">Cytoplasm</keyword>
<sequence length="125" mass="14121">MGLSYLDEPSGHQSDPSVLSIKMRSVLTGSGKHSANIKIPIAKNAKDIDKWINEVEQFHVGQTIVDLQNTKDVQTLLAEWPMSFERVIEQLESGEVERDQEESLTEYVKSVCQMFGIEIVEETQL</sequence>
<evidence type="ECO:0000256" key="2">
    <source>
        <dbReference type="ARBA" id="ARBA00007700"/>
    </source>
</evidence>
<accession>T1GHN5</accession>
<dbReference type="Proteomes" id="UP000015102">
    <property type="component" value="Unassembled WGS sequence"/>
</dbReference>
<evidence type="ECO:0000256" key="5">
    <source>
        <dbReference type="ARBA" id="ARBA00023069"/>
    </source>
</evidence>
<evidence type="ECO:0000313" key="8">
    <source>
        <dbReference type="EnsemblMetazoa" id="MESCA002943-PA"/>
    </source>
</evidence>
<dbReference type="GO" id="GO:0031514">
    <property type="term" value="C:motile cilium"/>
    <property type="evidence" value="ECO:0007669"/>
    <property type="project" value="TreeGrafter"/>
</dbReference>
<dbReference type="GO" id="GO:0005815">
    <property type="term" value="C:microtubule organizing center"/>
    <property type="evidence" value="ECO:0007669"/>
    <property type="project" value="TreeGrafter"/>
</dbReference>
<reference evidence="8" key="2">
    <citation type="submission" date="2015-06" db="UniProtKB">
        <authorList>
            <consortium name="EnsemblMetazoa"/>
        </authorList>
    </citation>
    <scope>IDENTIFICATION</scope>
</reference>